<dbReference type="EMBL" id="CABFNO020001323">
    <property type="protein sequence ID" value="CAG9981059.1"/>
    <property type="molecule type" value="Genomic_DNA"/>
</dbReference>
<gene>
    <name evidence="2" type="ORF">CBYS24578_00008067</name>
</gene>
<protein>
    <recommendedName>
        <fullName evidence="1">PRISE-like Rossmann-fold domain-containing protein</fullName>
    </recommendedName>
</protein>
<dbReference type="AlphaFoldDB" id="A0A9N9XW32"/>
<dbReference type="CDD" id="cd08948">
    <property type="entry name" value="5beta-POR_like_SDR_a"/>
    <property type="match status" value="1"/>
</dbReference>
<keyword evidence="3" id="KW-1185">Reference proteome</keyword>
<dbReference type="PROSITE" id="PS51257">
    <property type="entry name" value="PROKAR_LIPOPROTEIN"/>
    <property type="match status" value="1"/>
</dbReference>
<dbReference type="PANTHER" id="PTHR32487:SF8">
    <property type="entry name" value="NAD-DEPENDENT EPIMERASE_DEHYDRATASE DOMAIN-CONTAINING PROTEIN"/>
    <property type="match status" value="1"/>
</dbReference>
<evidence type="ECO:0000259" key="1">
    <source>
        <dbReference type="Pfam" id="PF22917"/>
    </source>
</evidence>
<feature type="domain" description="PRISE-like Rossmann-fold" evidence="1">
    <location>
        <begin position="6"/>
        <end position="388"/>
    </location>
</feature>
<reference evidence="3" key="1">
    <citation type="submission" date="2019-06" db="EMBL/GenBank/DDBJ databases">
        <authorList>
            <person name="Broberg M."/>
        </authorList>
    </citation>
    <scope>NUCLEOTIDE SEQUENCE [LARGE SCALE GENOMIC DNA]</scope>
</reference>
<evidence type="ECO:0000313" key="3">
    <source>
        <dbReference type="Proteomes" id="UP000754883"/>
    </source>
</evidence>
<dbReference type="SUPFAM" id="SSF51735">
    <property type="entry name" value="NAD(P)-binding Rossmann-fold domains"/>
    <property type="match status" value="1"/>
</dbReference>
<accession>A0A9N9XW32</accession>
<dbReference type="OrthoDB" id="1731983at2759"/>
<reference evidence="2 3" key="2">
    <citation type="submission" date="2021-10" db="EMBL/GenBank/DDBJ databases">
        <authorList>
            <person name="Piombo E."/>
        </authorList>
    </citation>
    <scope>NUCLEOTIDE SEQUENCE [LARGE SCALE GENOMIC DNA]</scope>
</reference>
<dbReference type="InterPro" id="IPR055222">
    <property type="entry name" value="PRISE-like_Rossmann-fold"/>
</dbReference>
<name>A0A9N9XW32_9HYPO</name>
<comment type="caution">
    <text evidence="2">The sequence shown here is derived from an EMBL/GenBank/DDBJ whole genome shotgun (WGS) entry which is preliminary data.</text>
</comment>
<evidence type="ECO:0000313" key="2">
    <source>
        <dbReference type="EMBL" id="CAG9981059.1"/>
    </source>
</evidence>
<dbReference type="Pfam" id="PF22917">
    <property type="entry name" value="PRISE"/>
    <property type="match status" value="1"/>
</dbReference>
<dbReference type="PANTHER" id="PTHR32487">
    <property type="entry name" value="3-OXO-DELTA(4,5)-STEROID 5-BETA-REDUCTASE"/>
    <property type="match status" value="1"/>
</dbReference>
<sequence length="388" mass="43329">MANKHAIVFGASGVCGWAVTSCLLNGYPSPDAFQSVTAVTNRPLECEDALWPKSDKLDLVTGVDLLTPDRASLKEEMQRKMRYIEHITHVFFFAYTMDEDPEVEAYKNTLLLRNAISVIESLSNLKFVVLGTGGKVYGSHLPGFPHGNPLPLRETLPRISSAPNLFYYHQVDALRDMCAGKVWTWCEIRPDLVVGFVPHNNFYCLAQVLATYLSLYASLNGPGAQVPFPGGEKSWTSLSQDSSQDVIAKASIYASLHPERSSQESFNVADDATPWSWSNRWPIICSYFGLQGVGPTSKARGPQPSEYLADHVDDWRSLEIIKGLQPGRVIKSETHALHAHAMMTLADQDRQMDLSKCYRLMGDAKTAIGIKESWWKAFDRFREARIIP</sequence>
<organism evidence="2 3">
    <name type="scientific">Clonostachys byssicola</name>
    <dbReference type="NCBI Taxonomy" id="160290"/>
    <lineage>
        <taxon>Eukaryota</taxon>
        <taxon>Fungi</taxon>
        <taxon>Dikarya</taxon>
        <taxon>Ascomycota</taxon>
        <taxon>Pezizomycotina</taxon>
        <taxon>Sordariomycetes</taxon>
        <taxon>Hypocreomycetidae</taxon>
        <taxon>Hypocreales</taxon>
        <taxon>Bionectriaceae</taxon>
        <taxon>Clonostachys</taxon>
    </lineage>
</organism>
<proteinExistence type="predicted"/>
<dbReference type="Proteomes" id="UP000754883">
    <property type="component" value="Unassembled WGS sequence"/>
</dbReference>
<dbReference type="InterPro" id="IPR036291">
    <property type="entry name" value="NAD(P)-bd_dom_sf"/>
</dbReference>
<dbReference type="Gene3D" id="3.40.50.720">
    <property type="entry name" value="NAD(P)-binding Rossmann-like Domain"/>
    <property type="match status" value="1"/>
</dbReference>